<dbReference type="OrthoDB" id="1144064at2"/>
<evidence type="ECO:0000313" key="2">
    <source>
        <dbReference type="Proteomes" id="UP000239002"/>
    </source>
</evidence>
<organism evidence="1 2">
    <name type="scientific">Nonlabens xylanidelens</name>
    <dbReference type="NCBI Taxonomy" id="191564"/>
    <lineage>
        <taxon>Bacteria</taxon>
        <taxon>Pseudomonadati</taxon>
        <taxon>Bacteroidota</taxon>
        <taxon>Flavobacteriia</taxon>
        <taxon>Flavobacteriales</taxon>
        <taxon>Flavobacteriaceae</taxon>
        <taxon>Nonlabens</taxon>
    </lineage>
</organism>
<evidence type="ECO:0008006" key="3">
    <source>
        <dbReference type="Google" id="ProtNLM"/>
    </source>
</evidence>
<reference evidence="1 2" key="1">
    <citation type="submission" date="2018-02" db="EMBL/GenBank/DDBJ databases">
        <title>Genomic Encyclopedia of Archaeal and Bacterial Type Strains, Phase II (KMG-II): from individual species to whole genera.</title>
        <authorList>
            <person name="Goeker M."/>
        </authorList>
    </citation>
    <scope>NUCLEOTIDE SEQUENCE [LARGE SCALE GENOMIC DNA]</scope>
    <source>
        <strain evidence="1 2">DSM 16809</strain>
    </source>
</reference>
<sequence length="170" mass="17971">MKNVFFLCILILSLSGCESDDAARSSLNSTVAGDYILTSLISNIPVDFNGDGVSNVELLLEASCFSSMDVSFLINGDFTSTVAEPSFDSNNNLSCPLSLQSGNYSLDTNSVLTVIANVNGGTITDSKQVIFTPTTFEFTVTGAEMDRYISGRNSTPAAGVTSLVAVYTKN</sequence>
<dbReference type="EMBL" id="PTJE01000001">
    <property type="protein sequence ID" value="PPK96280.1"/>
    <property type="molecule type" value="Genomic_DNA"/>
</dbReference>
<dbReference type="PROSITE" id="PS51257">
    <property type="entry name" value="PROKAR_LIPOPROTEIN"/>
    <property type="match status" value="1"/>
</dbReference>
<gene>
    <name evidence="1" type="ORF">LY01_00096</name>
</gene>
<evidence type="ECO:0000313" key="1">
    <source>
        <dbReference type="EMBL" id="PPK96280.1"/>
    </source>
</evidence>
<name>A0A2S6IQ67_9FLAO</name>
<dbReference type="AlphaFoldDB" id="A0A2S6IQ67"/>
<protein>
    <recommendedName>
        <fullName evidence="3">Lipocalin-like protein</fullName>
    </recommendedName>
</protein>
<keyword evidence="2" id="KW-1185">Reference proteome</keyword>
<accession>A0A2S6IQ67</accession>
<dbReference type="RefSeq" id="WP_104513856.1">
    <property type="nucleotide sequence ID" value="NZ_MQVW01000022.1"/>
</dbReference>
<comment type="caution">
    <text evidence="1">The sequence shown here is derived from an EMBL/GenBank/DDBJ whole genome shotgun (WGS) entry which is preliminary data.</text>
</comment>
<dbReference type="Proteomes" id="UP000239002">
    <property type="component" value="Unassembled WGS sequence"/>
</dbReference>
<proteinExistence type="predicted"/>